<dbReference type="AlphaFoldDB" id="A0A8D9M2S6"/>
<accession>A0A8D9M2S6</accession>
<proteinExistence type="predicted"/>
<dbReference type="EMBL" id="LS974618">
    <property type="protein sequence ID" value="CAG7895135.1"/>
    <property type="molecule type" value="Genomic_DNA"/>
</dbReference>
<evidence type="ECO:0000313" key="2">
    <source>
        <dbReference type="Proteomes" id="UP000694005"/>
    </source>
</evidence>
<dbReference type="Gramene" id="A02p40870.2_BraZ1">
    <property type="protein sequence ID" value="A02p40870.2_BraZ1.CDS.1"/>
    <property type="gene ID" value="A02g40870.2_BraZ1"/>
</dbReference>
<sequence length="34" mass="3931">MRHLAFIVQGVTKRQNFSFTFFANATSNAHRSFV</sequence>
<protein>
    <submittedName>
        <fullName evidence="1">Uncharacterized protein</fullName>
    </submittedName>
</protein>
<evidence type="ECO:0000313" key="1">
    <source>
        <dbReference type="EMBL" id="CAG7895135.1"/>
    </source>
</evidence>
<dbReference type="Proteomes" id="UP000694005">
    <property type="component" value="Chromosome A02"/>
</dbReference>
<reference evidence="1 2" key="1">
    <citation type="submission" date="2021-07" db="EMBL/GenBank/DDBJ databases">
        <authorList>
            <consortium name="Genoscope - CEA"/>
            <person name="William W."/>
        </authorList>
    </citation>
    <scope>NUCLEOTIDE SEQUENCE [LARGE SCALE GENOMIC DNA]</scope>
</reference>
<organism evidence="1 2">
    <name type="scientific">Brassica campestris</name>
    <name type="common">Field mustard</name>
    <dbReference type="NCBI Taxonomy" id="3711"/>
    <lineage>
        <taxon>Eukaryota</taxon>
        <taxon>Viridiplantae</taxon>
        <taxon>Streptophyta</taxon>
        <taxon>Embryophyta</taxon>
        <taxon>Tracheophyta</taxon>
        <taxon>Spermatophyta</taxon>
        <taxon>Magnoliopsida</taxon>
        <taxon>eudicotyledons</taxon>
        <taxon>Gunneridae</taxon>
        <taxon>Pentapetalae</taxon>
        <taxon>rosids</taxon>
        <taxon>malvids</taxon>
        <taxon>Brassicales</taxon>
        <taxon>Brassicaceae</taxon>
        <taxon>Brassiceae</taxon>
        <taxon>Brassica</taxon>
    </lineage>
</organism>
<name>A0A8D9M2S6_BRACM</name>
<gene>
    <name evidence="1" type="ORF">BRAPAZ1V2_A02P40870.2</name>
</gene>